<keyword evidence="2" id="KW-0547">Nucleotide-binding</keyword>
<sequence>MKGTLIISLDNVKAYYARGEYYVKAVDGVTLNVYKGETVGIVGESGSGKSTLSNVMIMNIKKPLTFIDGKVTLNVGANFLELNNMSRQELQKIIWGRETSIIPQSAMNALMPTKKIRDFISDLVKDHFERALNEEEIVERAKQRFTDVGISPNDIYRYPFELSGGMRQRAVIAIATLLNPRLLICDEPTSALDVANQKLVLKTLEQLRVREIVESIVFITHDIATVRQIATRMVVMYAGKIVENSPTDDIVKEPLHPYTKGLLMSVVTPEPEVKKRGISFIPGTPPDLANPPMGCRFNTRCPNKMPICEKEEPPLIKIDTNREVACFLFNK</sequence>
<accession>A0A7C3RRY3</accession>
<dbReference type="GO" id="GO:0015833">
    <property type="term" value="P:peptide transport"/>
    <property type="evidence" value="ECO:0007669"/>
    <property type="project" value="InterPro"/>
</dbReference>
<dbReference type="PROSITE" id="PS50893">
    <property type="entry name" value="ABC_TRANSPORTER_2"/>
    <property type="match status" value="1"/>
</dbReference>
<dbReference type="NCBIfam" id="TIGR01727">
    <property type="entry name" value="oligo_HPY"/>
    <property type="match status" value="1"/>
</dbReference>
<keyword evidence="3 5" id="KW-0067">ATP-binding</keyword>
<reference evidence="5" key="1">
    <citation type="journal article" date="2020" name="mSystems">
        <title>Genome- and Community-Level Interaction Insights into Carbon Utilization and Element Cycling Functions of Hydrothermarchaeota in Hydrothermal Sediment.</title>
        <authorList>
            <person name="Zhou Z."/>
            <person name="Liu Y."/>
            <person name="Xu W."/>
            <person name="Pan J."/>
            <person name="Luo Z.H."/>
            <person name="Li M."/>
        </authorList>
    </citation>
    <scope>NUCLEOTIDE SEQUENCE [LARGE SCALE GENOMIC DNA]</scope>
    <source>
        <strain evidence="5">SpSt-81</strain>
    </source>
</reference>
<dbReference type="InterPro" id="IPR003593">
    <property type="entry name" value="AAA+_ATPase"/>
</dbReference>
<feature type="domain" description="ABC transporter" evidence="4">
    <location>
        <begin position="7"/>
        <end position="263"/>
    </location>
</feature>
<dbReference type="InterPro" id="IPR017871">
    <property type="entry name" value="ABC_transporter-like_CS"/>
</dbReference>
<dbReference type="PANTHER" id="PTHR43067:SF3">
    <property type="entry name" value="MALTOSE ABC TRANSPORTER, ATP-BINDING PROTEIN"/>
    <property type="match status" value="1"/>
</dbReference>
<organism evidence="5">
    <name type="scientific">Dictyoglomus thermophilum</name>
    <dbReference type="NCBI Taxonomy" id="14"/>
    <lineage>
        <taxon>Bacteria</taxon>
        <taxon>Pseudomonadati</taxon>
        <taxon>Dictyoglomota</taxon>
        <taxon>Dictyoglomia</taxon>
        <taxon>Dictyoglomales</taxon>
        <taxon>Dictyoglomaceae</taxon>
        <taxon>Dictyoglomus</taxon>
    </lineage>
</organism>
<dbReference type="InterPro" id="IPR013563">
    <property type="entry name" value="Oligopep_ABC_C"/>
</dbReference>
<dbReference type="CDD" id="cd03257">
    <property type="entry name" value="ABC_NikE_OppD_transporters"/>
    <property type="match status" value="1"/>
</dbReference>
<dbReference type="PANTHER" id="PTHR43067">
    <property type="entry name" value="OLIGOPEPTIDE/DIPEPTIDE ABC TRANSPORTER, ATPASE SUBUNIT"/>
    <property type="match status" value="1"/>
</dbReference>
<comment type="caution">
    <text evidence="5">The sequence shown here is derived from an EMBL/GenBank/DDBJ whole genome shotgun (WGS) entry which is preliminary data.</text>
</comment>
<name>A0A7C3RRY3_DICTH</name>
<evidence type="ECO:0000256" key="1">
    <source>
        <dbReference type="ARBA" id="ARBA00022448"/>
    </source>
</evidence>
<evidence type="ECO:0000256" key="3">
    <source>
        <dbReference type="ARBA" id="ARBA00022840"/>
    </source>
</evidence>
<keyword evidence="1" id="KW-0813">Transport</keyword>
<evidence type="ECO:0000313" key="5">
    <source>
        <dbReference type="EMBL" id="HFX14122.1"/>
    </source>
</evidence>
<dbReference type="SMART" id="SM00382">
    <property type="entry name" value="AAA"/>
    <property type="match status" value="1"/>
</dbReference>
<evidence type="ECO:0000259" key="4">
    <source>
        <dbReference type="PROSITE" id="PS50893"/>
    </source>
</evidence>
<protein>
    <submittedName>
        <fullName evidence="5">ABC transporter ATP-binding protein</fullName>
    </submittedName>
</protein>
<proteinExistence type="predicted"/>
<dbReference type="InterPro" id="IPR003439">
    <property type="entry name" value="ABC_transporter-like_ATP-bd"/>
</dbReference>
<dbReference type="Pfam" id="PF00005">
    <property type="entry name" value="ABC_tran"/>
    <property type="match status" value="1"/>
</dbReference>
<evidence type="ECO:0000256" key="2">
    <source>
        <dbReference type="ARBA" id="ARBA00022741"/>
    </source>
</evidence>
<gene>
    <name evidence="5" type="ORF">ENW00_08270</name>
</gene>
<dbReference type="InterPro" id="IPR027417">
    <property type="entry name" value="P-loop_NTPase"/>
</dbReference>
<dbReference type="Gene3D" id="3.40.50.300">
    <property type="entry name" value="P-loop containing nucleotide triphosphate hydrolases"/>
    <property type="match status" value="1"/>
</dbReference>
<dbReference type="GO" id="GO:0016887">
    <property type="term" value="F:ATP hydrolysis activity"/>
    <property type="evidence" value="ECO:0007669"/>
    <property type="project" value="InterPro"/>
</dbReference>
<dbReference type="AlphaFoldDB" id="A0A7C3RRY3"/>
<dbReference type="EMBL" id="DTIN01000033">
    <property type="protein sequence ID" value="HFX14122.1"/>
    <property type="molecule type" value="Genomic_DNA"/>
</dbReference>
<dbReference type="GO" id="GO:0005524">
    <property type="term" value="F:ATP binding"/>
    <property type="evidence" value="ECO:0007669"/>
    <property type="project" value="UniProtKB-KW"/>
</dbReference>
<dbReference type="SUPFAM" id="SSF52540">
    <property type="entry name" value="P-loop containing nucleoside triphosphate hydrolases"/>
    <property type="match status" value="1"/>
</dbReference>
<dbReference type="Pfam" id="PF08352">
    <property type="entry name" value="oligo_HPY"/>
    <property type="match status" value="1"/>
</dbReference>
<dbReference type="PROSITE" id="PS00211">
    <property type="entry name" value="ABC_TRANSPORTER_1"/>
    <property type="match status" value="1"/>
</dbReference>